<dbReference type="EC" id="4.1.3.27" evidence="5 15"/>
<comment type="caution">
    <text evidence="18">The sequence shown here is derived from an EMBL/GenBank/DDBJ whole genome shotgun (WGS) entry which is preliminary data.</text>
</comment>
<keyword evidence="19" id="KW-1185">Reference proteome</keyword>
<dbReference type="GO" id="GO:0004049">
    <property type="term" value="F:anthranilate synthase activity"/>
    <property type="evidence" value="ECO:0007669"/>
    <property type="project" value="UniProtKB-EC"/>
</dbReference>
<dbReference type="Pfam" id="PF00425">
    <property type="entry name" value="Chorismate_bind"/>
    <property type="match status" value="1"/>
</dbReference>
<evidence type="ECO:0000256" key="5">
    <source>
        <dbReference type="ARBA" id="ARBA00012266"/>
    </source>
</evidence>
<organism evidence="18 19">
    <name type="scientific">Peribacillus faecalis</name>
    <dbReference type="NCBI Taxonomy" id="2772559"/>
    <lineage>
        <taxon>Bacteria</taxon>
        <taxon>Bacillati</taxon>
        <taxon>Bacillota</taxon>
        <taxon>Bacilli</taxon>
        <taxon>Bacillales</taxon>
        <taxon>Bacillaceae</taxon>
        <taxon>Peribacillus</taxon>
    </lineage>
</organism>
<sequence length="462" mass="51869">MKTAGKKVFQKQIEGDIYTPIAIFQSLPGEKKFLLESSMKHEQHGRYSFIGTNPYMEMRAYGMEVTIQSGNEILTENGRFLDVLEKYLPQENLSDQPFPLMGGAVGYVGYDIIRQYEEIGEAPFDELNMPEAHLLFYSDIIVYDHISQKISIVHIGDAETEANFNERAEGIAAMIEQGPKPSSFEKISKSTIDFQSNMTQQQFEEKVKKAKEEIEKGEIFQVVLSQRFSTAFAGDPFYFYRSLRTHNPSPYMFYIDFHDYQIVGASPESLLKGDGVKIVTNPIAGTRKRGRTAEEDTVLEIELLQDEKELAEHRMLVDLGRNDLGRVCEIGSVELTKYMVIEKYKHVMHIVSEVVGSKRADISNGQVLASCLPAGTVSGAPKIRAMSIINELEKVKRGVYAGAVGYFSNHGSFDFALAIRTMIVKDGQATIQAGAGIVYDSDPDMEHNEVLNKARAFMEVEL</sequence>
<evidence type="ECO:0000256" key="8">
    <source>
        <dbReference type="ARBA" id="ARBA00022723"/>
    </source>
</evidence>
<comment type="subunit">
    <text evidence="4 15">Heterotetramer consisting of two non-identical subunits: a beta subunit (TrpG) and a large alpha subunit (TrpE).</text>
</comment>
<dbReference type="Proteomes" id="UP000602076">
    <property type="component" value="Unassembled WGS sequence"/>
</dbReference>
<evidence type="ECO:0000256" key="9">
    <source>
        <dbReference type="ARBA" id="ARBA00022822"/>
    </source>
</evidence>
<comment type="catalytic activity">
    <reaction evidence="14 15">
        <text>chorismate + L-glutamine = anthranilate + pyruvate + L-glutamate + H(+)</text>
        <dbReference type="Rhea" id="RHEA:21732"/>
        <dbReference type="ChEBI" id="CHEBI:15361"/>
        <dbReference type="ChEBI" id="CHEBI:15378"/>
        <dbReference type="ChEBI" id="CHEBI:16567"/>
        <dbReference type="ChEBI" id="CHEBI:29748"/>
        <dbReference type="ChEBI" id="CHEBI:29985"/>
        <dbReference type="ChEBI" id="CHEBI:58359"/>
        <dbReference type="EC" id="4.1.3.27"/>
    </reaction>
</comment>
<evidence type="ECO:0000256" key="2">
    <source>
        <dbReference type="ARBA" id="ARBA00004873"/>
    </source>
</evidence>
<keyword evidence="7 15" id="KW-0028">Amino-acid biosynthesis</keyword>
<evidence type="ECO:0000313" key="19">
    <source>
        <dbReference type="Proteomes" id="UP000602076"/>
    </source>
</evidence>
<keyword evidence="11 15" id="KW-0057">Aromatic amino acid biosynthesis</keyword>
<reference evidence="18" key="1">
    <citation type="submission" date="2020-09" db="EMBL/GenBank/DDBJ databases">
        <title>Bacillus faecalis sp. nov., a moderately halophilic bacterium isolated from cow faeces.</title>
        <authorList>
            <person name="Jiang L."/>
            <person name="Lee J."/>
        </authorList>
    </citation>
    <scope>NUCLEOTIDE SEQUENCE</scope>
    <source>
        <strain evidence="18">AGMB 02131</strain>
    </source>
</reference>
<evidence type="ECO:0000259" key="17">
    <source>
        <dbReference type="Pfam" id="PF04715"/>
    </source>
</evidence>
<dbReference type="GO" id="GO:0000162">
    <property type="term" value="P:L-tryptophan biosynthetic process"/>
    <property type="evidence" value="ECO:0007669"/>
    <property type="project" value="UniProtKB-KW"/>
</dbReference>
<dbReference type="RefSeq" id="WP_190999035.1">
    <property type="nucleotide sequence ID" value="NZ_JACXSI010000035.1"/>
</dbReference>
<accession>A0A927CXK0</accession>
<feature type="domain" description="Chorismate-utilising enzyme C-terminal" evidence="16">
    <location>
        <begin position="200"/>
        <end position="453"/>
    </location>
</feature>
<evidence type="ECO:0000256" key="7">
    <source>
        <dbReference type="ARBA" id="ARBA00022605"/>
    </source>
</evidence>
<evidence type="ECO:0000256" key="10">
    <source>
        <dbReference type="ARBA" id="ARBA00022842"/>
    </source>
</evidence>
<evidence type="ECO:0000256" key="3">
    <source>
        <dbReference type="ARBA" id="ARBA00009562"/>
    </source>
</evidence>
<dbReference type="GO" id="GO:0046872">
    <property type="term" value="F:metal ion binding"/>
    <property type="evidence" value="ECO:0007669"/>
    <property type="project" value="UniProtKB-KW"/>
</dbReference>
<evidence type="ECO:0000256" key="14">
    <source>
        <dbReference type="ARBA" id="ARBA00047683"/>
    </source>
</evidence>
<evidence type="ECO:0000313" key="18">
    <source>
        <dbReference type="EMBL" id="MBD3109498.1"/>
    </source>
</evidence>
<dbReference type="SUPFAM" id="SSF56322">
    <property type="entry name" value="ADC synthase"/>
    <property type="match status" value="1"/>
</dbReference>
<evidence type="ECO:0000256" key="11">
    <source>
        <dbReference type="ARBA" id="ARBA00023141"/>
    </source>
</evidence>
<dbReference type="Pfam" id="PF04715">
    <property type="entry name" value="Anth_synt_I_N"/>
    <property type="match status" value="1"/>
</dbReference>
<dbReference type="InterPro" id="IPR019999">
    <property type="entry name" value="Anth_synth_I-like"/>
</dbReference>
<dbReference type="PANTHER" id="PTHR11236">
    <property type="entry name" value="AMINOBENZOATE/ANTHRANILATE SYNTHASE"/>
    <property type="match status" value="1"/>
</dbReference>
<dbReference type="PRINTS" id="PR00095">
    <property type="entry name" value="ANTSNTHASEI"/>
</dbReference>
<dbReference type="InterPro" id="IPR015890">
    <property type="entry name" value="Chorismate_C"/>
</dbReference>
<comment type="function">
    <text evidence="13 15">Part of a heterotetrameric complex that catalyzes the two-step biosynthesis of anthranilate, an intermediate in the biosynthesis of L-tryptophan. In the first step, the glutamine-binding beta subunit (TrpG) of anthranilate synthase (AS) provides the glutamine amidotransferase activity which generates ammonia as a substrate that, along with chorismate, is used in the second step, catalyzed by the large alpha subunit of AS (TrpE) to produce anthranilate. In the absence of TrpG, TrpE can synthesize anthranilate directly from chorismate and high concentrations of ammonia.</text>
</comment>
<dbReference type="InterPro" id="IPR006805">
    <property type="entry name" value="Anth_synth_I_N"/>
</dbReference>
<name>A0A927CXK0_9BACI</name>
<dbReference type="PANTHER" id="PTHR11236:SF48">
    <property type="entry name" value="ISOCHORISMATE SYNTHASE MENF"/>
    <property type="match status" value="1"/>
</dbReference>
<dbReference type="AlphaFoldDB" id="A0A927CXK0"/>
<feature type="domain" description="Anthranilate synthase component I N-terminal" evidence="17">
    <location>
        <begin position="16"/>
        <end position="150"/>
    </location>
</feature>
<evidence type="ECO:0000256" key="1">
    <source>
        <dbReference type="ARBA" id="ARBA00001946"/>
    </source>
</evidence>
<comment type="similarity">
    <text evidence="3 15">Belongs to the anthranilate synthase component I family.</text>
</comment>
<evidence type="ECO:0000256" key="4">
    <source>
        <dbReference type="ARBA" id="ARBA00011575"/>
    </source>
</evidence>
<keyword evidence="9 15" id="KW-0822">Tryptophan biosynthesis</keyword>
<evidence type="ECO:0000256" key="12">
    <source>
        <dbReference type="ARBA" id="ARBA00023239"/>
    </source>
</evidence>
<evidence type="ECO:0000256" key="13">
    <source>
        <dbReference type="ARBA" id="ARBA00025634"/>
    </source>
</evidence>
<evidence type="ECO:0000259" key="16">
    <source>
        <dbReference type="Pfam" id="PF00425"/>
    </source>
</evidence>
<dbReference type="InterPro" id="IPR005256">
    <property type="entry name" value="Anth_synth_I_PabB"/>
</dbReference>
<dbReference type="InterPro" id="IPR005801">
    <property type="entry name" value="ADC_synthase"/>
</dbReference>
<dbReference type="EMBL" id="JACXSI010000035">
    <property type="protein sequence ID" value="MBD3109498.1"/>
    <property type="molecule type" value="Genomic_DNA"/>
</dbReference>
<protein>
    <recommendedName>
        <fullName evidence="6 15">Anthranilate synthase component 1</fullName>
        <ecNumber evidence="5 15">4.1.3.27</ecNumber>
    </recommendedName>
</protein>
<keyword evidence="10 15" id="KW-0460">Magnesium</keyword>
<keyword evidence="12 15" id="KW-0456">Lyase</keyword>
<evidence type="ECO:0000256" key="15">
    <source>
        <dbReference type="RuleBase" id="RU364045"/>
    </source>
</evidence>
<comment type="cofactor">
    <cofactor evidence="1 15">
        <name>Mg(2+)</name>
        <dbReference type="ChEBI" id="CHEBI:18420"/>
    </cofactor>
</comment>
<comment type="pathway">
    <text evidence="2 15">Amino-acid biosynthesis; L-tryptophan biosynthesis; L-tryptophan from chorismate: step 1/5.</text>
</comment>
<gene>
    <name evidence="15 18" type="primary">trpE</name>
    <name evidence="18" type="ORF">IEO70_14205</name>
</gene>
<dbReference type="NCBIfam" id="TIGR00564">
    <property type="entry name" value="trpE_most"/>
    <property type="match status" value="1"/>
</dbReference>
<evidence type="ECO:0000256" key="6">
    <source>
        <dbReference type="ARBA" id="ARBA00020653"/>
    </source>
</evidence>
<keyword evidence="8 15" id="KW-0479">Metal-binding</keyword>
<dbReference type="Gene3D" id="3.60.120.10">
    <property type="entry name" value="Anthranilate synthase"/>
    <property type="match status" value="1"/>
</dbReference>
<proteinExistence type="inferred from homology"/>